<keyword evidence="1" id="KW-0175">Coiled coil</keyword>
<reference evidence="3" key="1">
    <citation type="submission" date="2021-01" db="EMBL/GenBank/DDBJ databases">
        <authorList>
            <consortium name="Genoscope - CEA"/>
            <person name="William W."/>
        </authorList>
    </citation>
    <scope>NUCLEOTIDE SEQUENCE</scope>
</reference>
<gene>
    <name evidence="3" type="ORF">PPENT_87.1.T0140324</name>
</gene>
<evidence type="ECO:0000313" key="3">
    <source>
        <dbReference type="EMBL" id="CAD8145597.1"/>
    </source>
</evidence>
<evidence type="ECO:0000313" key="4">
    <source>
        <dbReference type="Proteomes" id="UP000689195"/>
    </source>
</evidence>
<evidence type="ECO:0000256" key="1">
    <source>
        <dbReference type="SAM" id="Coils"/>
    </source>
</evidence>
<comment type="caution">
    <text evidence="3">The sequence shown here is derived from an EMBL/GenBank/DDBJ whole genome shotgun (WGS) entry which is preliminary data.</text>
</comment>
<dbReference type="EMBL" id="CAJJDO010000014">
    <property type="protein sequence ID" value="CAD8145597.1"/>
    <property type="molecule type" value="Genomic_DNA"/>
</dbReference>
<organism evidence="3 4">
    <name type="scientific">Paramecium pentaurelia</name>
    <dbReference type="NCBI Taxonomy" id="43138"/>
    <lineage>
        <taxon>Eukaryota</taxon>
        <taxon>Sar</taxon>
        <taxon>Alveolata</taxon>
        <taxon>Ciliophora</taxon>
        <taxon>Intramacronucleata</taxon>
        <taxon>Oligohymenophorea</taxon>
        <taxon>Peniculida</taxon>
        <taxon>Parameciidae</taxon>
        <taxon>Paramecium</taxon>
    </lineage>
</organism>
<protein>
    <submittedName>
        <fullName evidence="3">Uncharacterized protein</fullName>
    </submittedName>
</protein>
<name>A0A8S1T2C2_9CILI</name>
<sequence>MKFIKENKDNKVQFIEQKKIIYKGSVRLEKFTNKQQNNIISTQREKYKSDLSPIIRQKRTQTILKQLLNEQNQQVLEAKSSRNFKLKRISVDYNYSIQLPNIEEYFHSQDKHQMLKTIKNEKNRVENHIEKLEKIKKELDLSDYLINQHKQTSYYSNTPSKSARRPTIKLNTSGSTSFGKTENIKMQLSIIDCEDRKQNDKNKEIELYKRYDKVRNSKVLPQLVTQINESYEEKNKLSDKFNRQLYYCIHNRDYSIQDKMKEYNNDSFSYSKFQLIQKRLKQHLEGRFKATENQVTKFEDELKNLAKTNRLTESRKEELSRIKIELENGNYLENY</sequence>
<proteinExistence type="predicted"/>
<dbReference type="Proteomes" id="UP000689195">
    <property type="component" value="Unassembled WGS sequence"/>
</dbReference>
<feature type="coiled-coil region" evidence="1">
    <location>
        <begin position="281"/>
        <end position="315"/>
    </location>
</feature>
<feature type="region of interest" description="Disordered" evidence="2">
    <location>
        <begin position="154"/>
        <end position="174"/>
    </location>
</feature>
<dbReference type="AlphaFoldDB" id="A0A8S1T2C2"/>
<feature type="coiled-coil region" evidence="1">
    <location>
        <begin position="111"/>
        <end position="142"/>
    </location>
</feature>
<accession>A0A8S1T2C2</accession>
<dbReference type="OrthoDB" id="292998at2759"/>
<keyword evidence="4" id="KW-1185">Reference proteome</keyword>
<evidence type="ECO:0000256" key="2">
    <source>
        <dbReference type="SAM" id="MobiDB-lite"/>
    </source>
</evidence>